<dbReference type="AlphaFoldDB" id="A0A2P2E2V0"/>
<proteinExistence type="predicted"/>
<accession>A0A2P2E2V0</accession>
<gene>
    <name evidence="2" type="ORF">LPTSP4_27540</name>
</gene>
<keyword evidence="1" id="KW-0812">Transmembrane</keyword>
<dbReference type="Proteomes" id="UP000245133">
    <property type="component" value="Unassembled WGS sequence"/>
</dbReference>
<dbReference type="RefSeq" id="WP_244594417.1">
    <property type="nucleotide sequence ID" value="NZ_BFBB01000008.1"/>
</dbReference>
<evidence type="ECO:0000313" key="3">
    <source>
        <dbReference type="Proteomes" id="UP000245133"/>
    </source>
</evidence>
<evidence type="ECO:0000256" key="1">
    <source>
        <dbReference type="SAM" id="Phobius"/>
    </source>
</evidence>
<keyword evidence="1" id="KW-1133">Transmembrane helix</keyword>
<organism evidence="2 3">
    <name type="scientific">Leptospira ryugenii</name>
    <dbReference type="NCBI Taxonomy" id="1917863"/>
    <lineage>
        <taxon>Bacteria</taxon>
        <taxon>Pseudomonadati</taxon>
        <taxon>Spirochaetota</taxon>
        <taxon>Spirochaetia</taxon>
        <taxon>Leptospirales</taxon>
        <taxon>Leptospiraceae</taxon>
        <taxon>Leptospira</taxon>
    </lineage>
</organism>
<keyword evidence="3" id="KW-1185">Reference proteome</keyword>
<protein>
    <submittedName>
        <fullName evidence="2">Uncharacterized protein</fullName>
    </submittedName>
</protein>
<feature type="transmembrane region" description="Helical" evidence="1">
    <location>
        <begin position="98"/>
        <end position="126"/>
    </location>
</feature>
<evidence type="ECO:0000313" key="2">
    <source>
        <dbReference type="EMBL" id="GBF51222.1"/>
    </source>
</evidence>
<keyword evidence="1" id="KW-0472">Membrane</keyword>
<name>A0A2P2E2V0_9LEPT</name>
<reference evidence="2 3" key="1">
    <citation type="submission" date="2018-02" db="EMBL/GenBank/DDBJ databases">
        <title>Novel Leptospira species isolated from soil and water in Japan.</title>
        <authorList>
            <person name="Nakao R."/>
            <person name="Masuzawa T."/>
        </authorList>
    </citation>
    <scope>NUCLEOTIDE SEQUENCE [LARGE SCALE GENOMIC DNA]</scope>
    <source>
        <strain evidence="2 3">YH101</strain>
    </source>
</reference>
<sequence length="153" mass="17113">MNRKMYVEGNPMLFTDKSGHNLSRGLISRFPKPLINAVDKFFKRAIPMAINRAVSRIKNNIKNLPNTLDRWKFVRSNRFYVEENRYKMGKLTAGQVQGMIIGVTLVAIGIVLLFTPFIHIGVSFIVSGTMTFTSSAVGGDFGVDEESDNGHKS</sequence>
<comment type="caution">
    <text evidence="2">The sequence shown here is derived from an EMBL/GenBank/DDBJ whole genome shotgun (WGS) entry which is preliminary data.</text>
</comment>
<dbReference type="EMBL" id="BFBB01000008">
    <property type="protein sequence ID" value="GBF51222.1"/>
    <property type="molecule type" value="Genomic_DNA"/>
</dbReference>